<organism evidence="10 11">
    <name type="scientific">Syncephalis pseudoplumigaleata</name>
    <dbReference type="NCBI Taxonomy" id="1712513"/>
    <lineage>
        <taxon>Eukaryota</taxon>
        <taxon>Fungi</taxon>
        <taxon>Fungi incertae sedis</taxon>
        <taxon>Zoopagomycota</taxon>
        <taxon>Zoopagomycotina</taxon>
        <taxon>Zoopagomycetes</taxon>
        <taxon>Zoopagales</taxon>
        <taxon>Piptocephalidaceae</taxon>
        <taxon>Syncephalis</taxon>
    </lineage>
</organism>
<keyword evidence="10" id="KW-0378">Hydrolase</keyword>
<comment type="subcellular location">
    <subcellularLocation>
        <location evidence="1">Membrane</location>
        <topology evidence="1">Multi-pass membrane protein</topology>
    </subcellularLocation>
</comment>
<dbReference type="GO" id="GO:0005524">
    <property type="term" value="F:ATP binding"/>
    <property type="evidence" value="ECO:0007669"/>
    <property type="project" value="UniProtKB-KW"/>
</dbReference>
<evidence type="ECO:0000256" key="8">
    <source>
        <dbReference type="SAM" id="Phobius"/>
    </source>
</evidence>
<feature type="non-terminal residue" evidence="10">
    <location>
        <position position="673"/>
    </location>
</feature>
<keyword evidence="2" id="KW-0813">Transport</keyword>
<evidence type="ECO:0000256" key="1">
    <source>
        <dbReference type="ARBA" id="ARBA00004141"/>
    </source>
</evidence>
<keyword evidence="11" id="KW-1185">Reference proteome</keyword>
<keyword evidence="3 8" id="KW-0812">Transmembrane</keyword>
<evidence type="ECO:0000256" key="2">
    <source>
        <dbReference type="ARBA" id="ARBA00022448"/>
    </source>
</evidence>
<dbReference type="InterPro" id="IPR003439">
    <property type="entry name" value="ABC_transporter-like_ATP-bd"/>
</dbReference>
<dbReference type="InterPro" id="IPR050352">
    <property type="entry name" value="ABCG_transporters"/>
</dbReference>
<feature type="transmembrane region" description="Helical" evidence="8">
    <location>
        <begin position="93"/>
        <end position="112"/>
    </location>
</feature>
<dbReference type="GO" id="GO:0140359">
    <property type="term" value="F:ABC-type transporter activity"/>
    <property type="evidence" value="ECO:0007669"/>
    <property type="project" value="InterPro"/>
</dbReference>
<dbReference type="InterPro" id="IPR017871">
    <property type="entry name" value="ABC_transporter-like_CS"/>
</dbReference>
<dbReference type="EMBL" id="KZ990823">
    <property type="protein sequence ID" value="RKP23613.1"/>
    <property type="molecule type" value="Genomic_DNA"/>
</dbReference>
<dbReference type="OrthoDB" id="66620at2759"/>
<dbReference type="Pfam" id="PF19055">
    <property type="entry name" value="ABC2_membrane_7"/>
    <property type="match status" value="2"/>
</dbReference>
<protein>
    <submittedName>
        <fullName evidence="10">P-loop containing nucleoside triphosphate hydrolase protein</fullName>
    </submittedName>
</protein>
<evidence type="ECO:0000313" key="11">
    <source>
        <dbReference type="Proteomes" id="UP000278143"/>
    </source>
</evidence>
<keyword evidence="6 8" id="KW-1133">Transmembrane helix</keyword>
<dbReference type="GO" id="GO:0016020">
    <property type="term" value="C:membrane"/>
    <property type="evidence" value="ECO:0007669"/>
    <property type="project" value="UniProtKB-SubCell"/>
</dbReference>
<keyword evidence="4" id="KW-0547">Nucleotide-binding</keyword>
<dbReference type="AlphaFoldDB" id="A0A4P9YUB7"/>
<dbReference type="PANTHER" id="PTHR48041">
    <property type="entry name" value="ABC TRANSPORTER G FAMILY MEMBER 28"/>
    <property type="match status" value="1"/>
</dbReference>
<proteinExistence type="predicted"/>
<keyword evidence="5" id="KW-0067">ATP-binding</keyword>
<dbReference type="Proteomes" id="UP000278143">
    <property type="component" value="Unassembled WGS sequence"/>
</dbReference>
<dbReference type="InterPro" id="IPR003593">
    <property type="entry name" value="AAA+_ATPase"/>
</dbReference>
<dbReference type="GO" id="GO:0016887">
    <property type="term" value="F:ATP hydrolysis activity"/>
    <property type="evidence" value="ECO:0007669"/>
    <property type="project" value="InterPro"/>
</dbReference>
<evidence type="ECO:0000256" key="4">
    <source>
        <dbReference type="ARBA" id="ARBA00022741"/>
    </source>
</evidence>
<evidence type="ECO:0000313" key="10">
    <source>
        <dbReference type="EMBL" id="RKP23613.1"/>
    </source>
</evidence>
<dbReference type="SMART" id="SM00382">
    <property type="entry name" value="AAA"/>
    <property type="match status" value="1"/>
</dbReference>
<dbReference type="InterPro" id="IPR027417">
    <property type="entry name" value="P-loop_NTPase"/>
</dbReference>
<dbReference type="InterPro" id="IPR043926">
    <property type="entry name" value="ABCG_dom"/>
</dbReference>
<evidence type="ECO:0000256" key="3">
    <source>
        <dbReference type="ARBA" id="ARBA00022692"/>
    </source>
</evidence>
<dbReference type="Gene3D" id="3.40.50.300">
    <property type="entry name" value="P-loop containing nucleotide triphosphate hydrolases"/>
    <property type="match status" value="1"/>
</dbReference>
<dbReference type="PANTHER" id="PTHR48041:SF91">
    <property type="entry name" value="ABC TRANSPORTER G FAMILY MEMBER 28"/>
    <property type="match status" value="1"/>
</dbReference>
<evidence type="ECO:0000256" key="5">
    <source>
        <dbReference type="ARBA" id="ARBA00022840"/>
    </source>
</evidence>
<dbReference type="FunFam" id="3.40.50.300:FF:000367">
    <property type="entry name" value="ABC transporter G family member 24"/>
    <property type="match status" value="1"/>
</dbReference>
<accession>A0A4P9YUB7</accession>
<evidence type="ECO:0000259" key="9">
    <source>
        <dbReference type="PROSITE" id="PS50893"/>
    </source>
</evidence>
<dbReference type="PROSITE" id="PS50893">
    <property type="entry name" value="ABC_TRANSPORTER_2"/>
    <property type="match status" value="1"/>
</dbReference>
<reference evidence="11" key="1">
    <citation type="journal article" date="2018" name="Nat. Microbiol.">
        <title>Leveraging single-cell genomics to expand the fungal tree of life.</title>
        <authorList>
            <person name="Ahrendt S.R."/>
            <person name="Quandt C.A."/>
            <person name="Ciobanu D."/>
            <person name="Clum A."/>
            <person name="Salamov A."/>
            <person name="Andreopoulos B."/>
            <person name="Cheng J.F."/>
            <person name="Woyke T."/>
            <person name="Pelin A."/>
            <person name="Henrissat B."/>
            <person name="Reynolds N.K."/>
            <person name="Benny G.L."/>
            <person name="Smith M.E."/>
            <person name="James T.Y."/>
            <person name="Grigoriev I.V."/>
        </authorList>
    </citation>
    <scope>NUCLEOTIDE SEQUENCE [LARGE SCALE GENOMIC DNA]</scope>
    <source>
        <strain evidence="11">Benny S71-1</strain>
    </source>
</reference>
<gene>
    <name evidence="10" type="ORF">SYNPS1DRAFT_1826</name>
</gene>
<keyword evidence="7 8" id="KW-0472">Membrane</keyword>
<dbReference type="Pfam" id="PF00005">
    <property type="entry name" value="ABC_tran"/>
    <property type="match status" value="1"/>
</dbReference>
<feature type="transmembrane region" description="Helical" evidence="8">
    <location>
        <begin position="645"/>
        <end position="671"/>
    </location>
</feature>
<evidence type="ECO:0000256" key="7">
    <source>
        <dbReference type="ARBA" id="ARBA00023136"/>
    </source>
</evidence>
<evidence type="ECO:0000256" key="6">
    <source>
        <dbReference type="ARBA" id="ARBA00022989"/>
    </source>
</evidence>
<dbReference type="SUPFAM" id="SSF52540">
    <property type="entry name" value="P-loop containing nucleoside triphosphate hydrolases"/>
    <property type="match status" value="1"/>
</dbReference>
<feature type="non-terminal residue" evidence="10">
    <location>
        <position position="1"/>
    </location>
</feature>
<dbReference type="PROSITE" id="PS00211">
    <property type="entry name" value="ABC_TRANSPORTER_1"/>
    <property type="match status" value="1"/>
</dbReference>
<sequence>STPQAADNAPISWNCTAGHFCLFHNHKEACPAGFFCPENTAQPLYCCGGYYCPTPDKIKICPEGKFCPHGSTEPQGCHFLAKCPEGTATVSKFGVIFLFGAFMTVASMLFAIKQRKDNIKRNKYQHLLQYGYGAQDESANVDMGQVERTFDISFRNLGLVLPSGVEIMRGVSGELKSSRCCAILGPSGAGKTTFVSLLTGKVQRTSGSVQVNGVDEPLSNYSKLIGFVPQEDIMLRELTVRDILMHSAMMRLPAKLPQRAKKKKVLETIKYLELGHVMDSVIGDEATRGISGGQRKRVNIGMELVANPSVLFLDEPTSGLDSATSYEVCSLLRNIAHKQRLTVAAVIHSPSPQAFDQFDDLLVLGKGGRVVYFGPRDQALDYFDSIGFTCPPDENPADFYIAVTSGKVRPRMNPNYRPSDLFLFWERHTLSEDVCLSSYPARMGRLGMLESSSSPLPLPPPSLPPSYCYMADDPAALHYPYDQDVGVATRALARDWTSYLWDLGHEFYCFMASVLQFWRSDPIRSTPNVLVVFLLCFKRACMQIYRSRGQFLKDQLLHLGCGAFISIAARQSDFLGRQPESICQVAPIALQFICREPFDHIAEVGIFVSLGVLFSGINVGLSTFGNEKVVYWRDSATGMRTIPYFLAKMVADLPRCLIAALCFSLSFIVFFPY</sequence>
<feature type="domain" description="ABC transporter" evidence="9">
    <location>
        <begin position="152"/>
        <end position="392"/>
    </location>
</feature>
<name>A0A4P9YUB7_9FUNG</name>